<sequence length="48" mass="5373">MAGVLCLTNQAKEKSAYSIAEKALRSADTQKALKYYKKLERREILGAI</sequence>
<evidence type="ECO:0000313" key="4">
    <source>
        <dbReference type="Proteomes" id="UP000509742"/>
    </source>
</evidence>
<evidence type="ECO:0000313" key="3">
    <source>
        <dbReference type="Proteomes" id="UP000317935"/>
    </source>
</evidence>
<keyword evidence="4" id="KW-1185">Reference proteome</keyword>
<dbReference type="EMBL" id="AP023036">
    <property type="protein sequence ID" value="BCD45070.1"/>
    <property type="molecule type" value="Genomic_DNA"/>
</dbReference>
<gene>
    <name evidence="1" type="ORF">NHP190020_01090</name>
    <name evidence="2" type="ORF">SNTW_01090</name>
</gene>
<dbReference type="Proteomes" id="UP000509742">
    <property type="component" value="Chromosome"/>
</dbReference>
<evidence type="ECO:0000313" key="1">
    <source>
        <dbReference type="EMBL" id="BCD45070.1"/>
    </source>
</evidence>
<evidence type="ECO:0000313" key="2">
    <source>
        <dbReference type="EMBL" id="BCD69464.1"/>
    </source>
</evidence>
<organism evidence="2 3">
    <name type="scientific">Helicobacter suis</name>
    <dbReference type="NCBI Taxonomy" id="104628"/>
    <lineage>
        <taxon>Bacteria</taxon>
        <taxon>Pseudomonadati</taxon>
        <taxon>Campylobacterota</taxon>
        <taxon>Epsilonproteobacteria</taxon>
        <taxon>Campylobacterales</taxon>
        <taxon>Helicobacteraceae</taxon>
        <taxon>Helicobacter</taxon>
    </lineage>
</organism>
<reference evidence="1 4" key="2">
    <citation type="submission" date="2020-04" db="EMBL/GenBank/DDBJ databases">
        <title>Genomic analysis of gastric non-Helicobacter pylori Helicobacters isolated in Japan.</title>
        <authorList>
            <person name="Suzuki M."/>
            <person name="Rimbara E."/>
        </authorList>
    </citation>
    <scope>NUCLEOTIDE SEQUENCE [LARGE SCALE GENOMIC DNA]</scope>
    <source>
        <strain evidence="1 4">NHP19-0020</strain>
    </source>
</reference>
<proteinExistence type="predicted"/>
<protein>
    <submittedName>
        <fullName evidence="2">Uncharacterized protein</fullName>
    </submittedName>
</protein>
<dbReference type="EMBL" id="AP019774">
    <property type="protein sequence ID" value="BCD69464.1"/>
    <property type="molecule type" value="Genomic_DNA"/>
</dbReference>
<dbReference type="Proteomes" id="UP000317935">
    <property type="component" value="Chromosome"/>
</dbReference>
<dbReference type="AlphaFoldDB" id="A0A6J4CWJ8"/>
<reference evidence="2 3" key="1">
    <citation type="submission" date="2019-06" db="EMBL/GenBank/DDBJ databases">
        <title>Complete genome sequence of Helicobacter suis SNTW101c.</title>
        <authorList>
            <person name="Rimbara E."/>
            <person name="Suzuki M."/>
            <person name="Matsui H."/>
            <person name="Nakamura M."/>
            <person name="Mori S."/>
            <person name="Shibayama K."/>
        </authorList>
    </citation>
    <scope>NUCLEOTIDE SEQUENCE [LARGE SCALE GENOMIC DNA]</scope>
    <source>
        <strain evidence="2 3">SNTW101c</strain>
    </source>
</reference>
<name>A0A6J4CWJ8_9HELI</name>
<accession>A0A6J4CWJ8</accession>